<accession>A0A485M1D6</accession>
<dbReference type="Gene3D" id="1.25.40.10">
    <property type="entry name" value="Tetratricopeptide repeat domain"/>
    <property type="match status" value="1"/>
</dbReference>
<dbReference type="SMART" id="SM00028">
    <property type="entry name" value="TPR"/>
    <property type="match status" value="3"/>
</dbReference>
<dbReference type="InterPro" id="IPR019734">
    <property type="entry name" value="TPR_rpt"/>
</dbReference>
<protein>
    <recommendedName>
        <fullName evidence="2">Tetratricopeptide repeat protein</fullName>
    </recommendedName>
</protein>
<name>A0A485M1D6_9ZZZZ</name>
<dbReference type="GO" id="GO:0042802">
    <property type="term" value="F:identical protein binding"/>
    <property type="evidence" value="ECO:0007669"/>
    <property type="project" value="InterPro"/>
</dbReference>
<evidence type="ECO:0008006" key="2">
    <source>
        <dbReference type="Google" id="ProtNLM"/>
    </source>
</evidence>
<proteinExistence type="predicted"/>
<dbReference type="AlphaFoldDB" id="A0A485M1D6"/>
<dbReference type="EMBL" id="CAADRM010000091">
    <property type="protein sequence ID" value="VFU14416.1"/>
    <property type="molecule type" value="Genomic_DNA"/>
</dbReference>
<gene>
    <name evidence="1" type="ORF">SCFA_290001</name>
</gene>
<evidence type="ECO:0000313" key="1">
    <source>
        <dbReference type="EMBL" id="VFU14416.1"/>
    </source>
</evidence>
<sequence length="140" mass="15420">MEAGIANRVPYALNTLAEALLMLGDIPGAKEAALRSIGWNEHNGNAEQLIWAWRIMADACLKAGDHEAARDLLKNASVLSSERDMKPHIAWTTESWGDLHAALGMEKQAASCYQRSISLWNDMGLPHQARKTQRALASQE</sequence>
<dbReference type="Pfam" id="PF07721">
    <property type="entry name" value="TPR_4"/>
    <property type="match status" value="2"/>
</dbReference>
<dbReference type="InterPro" id="IPR011990">
    <property type="entry name" value="TPR-like_helical_dom_sf"/>
</dbReference>
<organism evidence="1">
    <name type="scientific">anaerobic digester metagenome</name>
    <dbReference type="NCBI Taxonomy" id="1263854"/>
    <lineage>
        <taxon>unclassified sequences</taxon>
        <taxon>metagenomes</taxon>
        <taxon>ecological metagenomes</taxon>
    </lineage>
</organism>
<dbReference type="SUPFAM" id="SSF48452">
    <property type="entry name" value="TPR-like"/>
    <property type="match status" value="1"/>
</dbReference>
<dbReference type="InterPro" id="IPR011717">
    <property type="entry name" value="TPR-4"/>
</dbReference>
<reference evidence="1" key="1">
    <citation type="submission" date="2019-03" db="EMBL/GenBank/DDBJ databases">
        <authorList>
            <person name="Hao L."/>
        </authorList>
    </citation>
    <scope>NUCLEOTIDE SEQUENCE</scope>
</reference>